<keyword evidence="3" id="KW-0326">Glycosidase</keyword>
<comment type="catalytic activity">
    <reaction evidence="5">
        <text>Successive hydrolysis of beta-D-glucose units from the non-reducing ends of (1-&gt;3)-beta-D-glucans, releasing alpha-glucose.</text>
        <dbReference type="EC" id="3.2.1.58"/>
    </reaction>
</comment>
<accession>A0AB34IPC2</accession>
<dbReference type="GO" id="GO:0009251">
    <property type="term" value="P:glucan catabolic process"/>
    <property type="evidence" value="ECO:0007669"/>
    <property type="project" value="TreeGrafter"/>
</dbReference>
<evidence type="ECO:0000256" key="6">
    <source>
        <dbReference type="ARBA" id="ARBA00038929"/>
    </source>
</evidence>
<organism evidence="8 9">
    <name type="scientific">Prymnesium parvum</name>
    <name type="common">Toxic golden alga</name>
    <dbReference type="NCBI Taxonomy" id="97485"/>
    <lineage>
        <taxon>Eukaryota</taxon>
        <taxon>Haptista</taxon>
        <taxon>Haptophyta</taxon>
        <taxon>Prymnesiophyceae</taxon>
        <taxon>Prymnesiales</taxon>
        <taxon>Prymnesiaceae</taxon>
        <taxon>Prymnesium</taxon>
    </lineage>
</organism>
<dbReference type="SUPFAM" id="SSF51445">
    <property type="entry name" value="(Trans)glycosidases"/>
    <property type="match status" value="1"/>
</dbReference>
<feature type="compositionally biased region" description="Pro residues" evidence="7">
    <location>
        <begin position="32"/>
        <end position="42"/>
    </location>
</feature>
<dbReference type="PANTHER" id="PTHR31297:SF34">
    <property type="entry name" value="GLUCAN 1,3-BETA-GLUCOSIDASE 2"/>
    <property type="match status" value="1"/>
</dbReference>
<protein>
    <recommendedName>
        <fullName evidence="6">glucan 1,3-beta-glucosidase</fullName>
        <ecNumber evidence="6">3.2.1.58</ecNumber>
    </recommendedName>
</protein>
<dbReference type="EMBL" id="JBGBPQ010000022">
    <property type="protein sequence ID" value="KAL1502973.1"/>
    <property type="molecule type" value="Genomic_DNA"/>
</dbReference>
<dbReference type="InterPro" id="IPR017853">
    <property type="entry name" value="GH"/>
</dbReference>
<evidence type="ECO:0000313" key="8">
    <source>
        <dbReference type="EMBL" id="KAL1502973.1"/>
    </source>
</evidence>
<evidence type="ECO:0000256" key="2">
    <source>
        <dbReference type="ARBA" id="ARBA00023180"/>
    </source>
</evidence>
<keyword evidence="1" id="KW-0378">Hydrolase</keyword>
<dbReference type="Gene3D" id="3.20.20.80">
    <property type="entry name" value="Glycosidases"/>
    <property type="match status" value="1"/>
</dbReference>
<dbReference type="AlphaFoldDB" id="A0AB34IPC2"/>
<evidence type="ECO:0000256" key="5">
    <source>
        <dbReference type="ARBA" id="ARBA00036824"/>
    </source>
</evidence>
<evidence type="ECO:0000256" key="4">
    <source>
        <dbReference type="ARBA" id="ARBA00023316"/>
    </source>
</evidence>
<dbReference type="GO" id="GO:0009986">
    <property type="term" value="C:cell surface"/>
    <property type="evidence" value="ECO:0007669"/>
    <property type="project" value="TreeGrafter"/>
</dbReference>
<keyword evidence="2" id="KW-0325">Glycoprotein</keyword>
<evidence type="ECO:0000256" key="1">
    <source>
        <dbReference type="ARBA" id="ARBA00022801"/>
    </source>
</evidence>
<dbReference type="GO" id="GO:0005576">
    <property type="term" value="C:extracellular region"/>
    <property type="evidence" value="ECO:0007669"/>
    <property type="project" value="TreeGrafter"/>
</dbReference>
<feature type="compositionally biased region" description="Low complexity" evidence="7">
    <location>
        <begin position="21"/>
        <end position="31"/>
    </location>
</feature>
<gene>
    <name evidence="8" type="ORF">AB1Y20_011044</name>
</gene>
<evidence type="ECO:0000313" key="9">
    <source>
        <dbReference type="Proteomes" id="UP001515480"/>
    </source>
</evidence>
<dbReference type="GO" id="GO:0004338">
    <property type="term" value="F:glucan exo-1,3-beta-glucosidase activity"/>
    <property type="evidence" value="ECO:0007669"/>
    <property type="project" value="UniProtKB-EC"/>
</dbReference>
<comment type="caution">
    <text evidence="8">The sequence shown here is derived from an EMBL/GenBank/DDBJ whole genome shotgun (WGS) entry which is preliminary data.</text>
</comment>
<dbReference type="InterPro" id="IPR050386">
    <property type="entry name" value="Glycosyl_hydrolase_5"/>
</dbReference>
<feature type="region of interest" description="Disordered" evidence="7">
    <location>
        <begin position="1"/>
        <end position="42"/>
    </location>
</feature>
<evidence type="ECO:0000256" key="7">
    <source>
        <dbReference type="SAM" id="MobiDB-lite"/>
    </source>
</evidence>
<proteinExistence type="predicted"/>
<dbReference type="EC" id="3.2.1.58" evidence="6"/>
<name>A0AB34IPC2_PRYPA</name>
<dbReference type="PANTHER" id="PTHR31297">
    <property type="entry name" value="GLUCAN ENDO-1,6-BETA-GLUCOSIDASE B"/>
    <property type="match status" value="1"/>
</dbReference>
<dbReference type="Proteomes" id="UP001515480">
    <property type="component" value="Unassembled WGS sequence"/>
</dbReference>
<sequence length="558" mass="60215">MYPDDPPFAARSFSREPIRTPPHASSPSSSAPRPPPKRQLPPLLPLEQARSIRAASLHAAWHAANTRIGYDDDAADDLAALHRLTAPIRTHSGAPLAEAIEQLVLAAAWHAVRALHGEADAAAAAADDFERAEECVAVHVGEAAPLVAQMAAAAARHAAHRRVDGDECEGARRALVALLRAFHQLTTWRRAKWVGVNLGGWLLLEYGPAAPLFHNQGAEGNGEWAFAEELRAQGLAEQAGPTCADPYLGPCLEHLDAAVAMASELGLEVLLDLHGNPGGETDNKCCGRDHPEWSFDEWRRDEALDVLRAVAARYAHAAAVTGVQVCNEPSKEIAPRALVEHYVAAAAAVREGGMGADRVAVVCPMYYTDEADKEEFLRLWLDAFARLDGCVLDVEDQAHELATLCPASTVGEWSAARPPDLSEMGGAGRPTRREFFELQLQRWGAATTHGSFFWCWSDLSGPDWCLRALVPGRREAIAAAAAAAAPMLSDEERSVVLLRLCMPADGVEWCGLRERRAAAYPHRSHLGAAGGMRAAAPSRSGRGLLHLYSKYMYALSFN</sequence>
<keyword evidence="4" id="KW-0961">Cell wall biogenesis/degradation</keyword>
<evidence type="ECO:0000256" key="3">
    <source>
        <dbReference type="ARBA" id="ARBA00023295"/>
    </source>
</evidence>
<dbReference type="GO" id="GO:0071555">
    <property type="term" value="P:cell wall organization"/>
    <property type="evidence" value="ECO:0007669"/>
    <property type="project" value="UniProtKB-KW"/>
</dbReference>
<reference evidence="8 9" key="1">
    <citation type="journal article" date="2024" name="Science">
        <title>Giant polyketide synthase enzymes in the biosynthesis of giant marine polyether toxins.</title>
        <authorList>
            <person name="Fallon T.R."/>
            <person name="Shende V.V."/>
            <person name="Wierzbicki I.H."/>
            <person name="Pendleton A.L."/>
            <person name="Watervoot N.F."/>
            <person name="Auber R.P."/>
            <person name="Gonzalez D.J."/>
            <person name="Wisecaver J.H."/>
            <person name="Moore B.S."/>
        </authorList>
    </citation>
    <scope>NUCLEOTIDE SEQUENCE [LARGE SCALE GENOMIC DNA]</scope>
    <source>
        <strain evidence="8 9">12B1</strain>
    </source>
</reference>
<keyword evidence="9" id="KW-1185">Reference proteome</keyword>